<dbReference type="SUPFAM" id="SSF47473">
    <property type="entry name" value="EF-hand"/>
    <property type="match status" value="1"/>
</dbReference>
<proteinExistence type="predicted"/>
<keyword evidence="1" id="KW-0479">Metal-binding</keyword>
<dbReference type="Gene3D" id="1.10.238.10">
    <property type="entry name" value="EF-hand"/>
    <property type="match status" value="2"/>
</dbReference>
<feature type="domain" description="EF-hand" evidence="5">
    <location>
        <begin position="199"/>
        <end position="234"/>
    </location>
</feature>
<feature type="compositionally biased region" description="Polar residues" evidence="3">
    <location>
        <begin position="317"/>
        <end position="329"/>
    </location>
</feature>
<dbReference type="PROSITE" id="PS50222">
    <property type="entry name" value="EF_HAND_2"/>
    <property type="match status" value="1"/>
</dbReference>
<dbReference type="GO" id="GO:0005509">
    <property type="term" value="F:calcium ion binding"/>
    <property type="evidence" value="ECO:0007669"/>
    <property type="project" value="InterPro"/>
</dbReference>
<dbReference type="Ensembl" id="ENSCLMT00005036511.1">
    <property type="protein sequence ID" value="ENSCLMP00005035087.1"/>
    <property type="gene ID" value="ENSCLMG00005016754.1"/>
</dbReference>
<feature type="compositionally biased region" description="Gly residues" evidence="3">
    <location>
        <begin position="83"/>
        <end position="93"/>
    </location>
</feature>
<feature type="domain" description="EH" evidence="4">
    <location>
        <begin position="166"/>
        <end position="248"/>
    </location>
</feature>
<feature type="region of interest" description="Disordered" evidence="3">
    <location>
        <begin position="287"/>
        <end position="432"/>
    </location>
</feature>
<dbReference type="InterPro" id="IPR000261">
    <property type="entry name" value="EH_dom"/>
</dbReference>
<dbReference type="PROSITE" id="PS00018">
    <property type="entry name" value="EF_HAND_1"/>
    <property type="match status" value="1"/>
</dbReference>
<dbReference type="SMART" id="SM00054">
    <property type="entry name" value="EFh"/>
    <property type="match status" value="1"/>
</dbReference>
<dbReference type="GO" id="GO:0005737">
    <property type="term" value="C:cytoplasm"/>
    <property type="evidence" value="ECO:0007669"/>
    <property type="project" value="TreeGrafter"/>
</dbReference>
<evidence type="ECO:0000256" key="1">
    <source>
        <dbReference type="ARBA" id="ARBA00022723"/>
    </source>
</evidence>
<dbReference type="InterPro" id="IPR002048">
    <property type="entry name" value="EF_hand_dom"/>
</dbReference>
<dbReference type="GeneTree" id="ENSGT00940000158080"/>
<dbReference type="GO" id="GO:0005886">
    <property type="term" value="C:plasma membrane"/>
    <property type="evidence" value="ECO:0007669"/>
    <property type="project" value="TreeGrafter"/>
</dbReference>
<evidence type="ECO:0000259" key="4">
    <source>
        <dbReference type="PROSITE" id="PS50031"/>
    </source>
</evidence>
<dbReference type="PROSITE" id="PS50031">
    <property type="entry name" value="EH"/>
    <property type="match status" value="1"/>
</dbReference>
<reference evidence="6" key="1">
    <citation type="submission" date="2025-08" db="UniProtKB">
        <authorList>
            <consortium name="Ensembl"/>
        </authorList>
    </citation>
    <scope>IDENTIFICATION</scope>
</reference>
<dbReference type="PANTHER" id="PTHR11216:SF64">
    <property type="entry name" value="RALBP1-ASSOCIATED EPS DOMAIN-CONTAINING PROTEIN 2"/>
    <property type="match status" value="1"/>
</dbReference>
<dbReference type="InterPro" id="IPR018247">
    <property type="entry name" value="EF_Hand_1_Ca_BS"/>
</dbReference>
<evidence type="ECO:0000313" key="7">
    <source>
        <dbReference type="Proteomes" id="UP000694565"/>
    </source>
</evidence>
<dbReference type="SMART" id="SM00027">
    <property type="entry name" value="EH"/>
    <property type="match status" value="1"/>
</dbReference>
<dbReference type="Pfam" id="PF12763">
    <property type="entry name" value="EH"/>
    <property type="match status" value="1"/>
</dbReference>
<accession>A0A8C3G535</accession>
<keyword evidence="7" id="KW-1185">Reference proteome</keyword>
<sequence length="465" mass="51213">MIFYSIPSSLLQVTELCGAKRLGFFNTPQFFVALKLLAAAQSELPIHLESITANLPLPRFTGLKNEPEMRYAVVPPSADGQGAQTGTGTGTGTGSVSWTPADRRHPEDHVDRKVSSGGVDLIPAAAERPRCCEIRGSFRTSSSERLDQQGLVDSPDDAPWRITEEQLEYYTNQFRSLQPDLGALIRGTIAKNFFTKSKLPIPELSHIWELSDVDRDGALSFPEFCVAFHLIVARKNGFPLPERLPPTLRTGLLQSDRDQDSPDTPEVRQRGVLKVLRVLLQVEGSSRSYSSTSVEDAMKKAEEPPTPPPRPQKTHSRASSLDLNKLFQQGTPGTTRRPPPVLQRVSSGCIESGVKPEDRGPRSRLGPSSEDLETASKQVPDVVSLSQAPQKPVRRKYHAESQNLETTPTKPAQKPPSKQKREIQTAIRKNKESNAVLTRLNSELQQQLKVSRLVSARATVPASCV</sequence>
<evidence type="ECO:0000256" key="2">
    <source>
        <dbReference type="ARBA" id="ARBA00022837"/>
    </source>
</evidence>
<feature type="compositionally biased region" description="Polar residues" evidence="3">
    <location>
        <begin position="400"/>
        <end position="410"/>
    </location>
</feature>
<organism evidence="6 7">
    <name type="scientific">Cyclopterus lumpus</name>
    <name type="common">Lumpsucker</name>
    <dbReference type="NCBI Taxonomy" id="8103"/>
    <lineage>
        <taxon>Eukaryota</taxon>
        <taxon>Metazoa</taxon>
        <taxon>Chordata</taxon>
        <taxon>Craniata</taxon>
        <taxon>Vertebrata</taxon>
        <taxon>Euteleostomi</taxon>
        <taxon>Actinopterygii</taxon>
        <taxon>Neopterygii</taxon>
        <taxon>Teleostei</taxon>
        <taxon>Neoteleostei</taxon>
        <taxon>Acanthomorphata</taxon>
        <taxon>Eupercaria</taxon>
        <taxon>Perciformes</taxon>
        <taxon>Cottioidei</taxon>
        <taxon>Cottales</taxon>
        <taxon>Cyclopteridae</taxon>
        <taxon>Cyclopterus</taxon>
    </lineage>
</organism>
<protein>
    <submittedName>
        <fullName evidence="6">RALBP1 associated Eps domain containing 2</fullName>
    </submittedName>
</protein>
<dbReference type="CDD" id="cd00052">
    <property type="entry name" value="EH"/>
    <property type="match status" value="1"/>
</dbReference>
<keyword evidence="2" id="KW-0106">Calcium</keyword>
<dbReference type="AlphaFoldDB" id="A0A8C3G535"/>
<feature type="compositionally biased region" description="Basic and acidic residues" evidence="3">
    <location>
        <begin position="101"/>
        <end position="114"/>
    </location>
</feature>
<dbReference type="GO" id="GO:0006897">
    <property type="term" value="P:endocytosis"/>
    <property type="evidence" value="ECO:0007669"/>
    <property type="project" value="TreeGrafter"/>
</dbReference>
<evidence type="ECO:0000313" key="6">
    <source>
        <dbReference type="Ensembl" id="ENSCLMP00005035087.1"/>
    </source>
</evidence>
<dbReference type="InterPro" id="IPR011992">
    <property type="entry name" value="EF-hand-dom_pair"/>
</dbReference>
<name>A0A8C3G535_CYCLU</name>
<dbReference type="Proteomes" id="UP000694565">
    <property type="component" value="Unplaced"/>
</dbReference>
<dbReference type="GO" id="GO:0016197">
    <property type="term" value="P:endosomal transport"/>
    <property type="evidence" value="ECO:0007669"/>
    <property type="project" value="TreeGrafter"/>
</dbReference>
<dbReference type="PANTHER" id="PTHR11216">
    <property type="entry name" value="EH DOMAIN"/>
    <property type="match status" value="1"/>
</dbReference>
<evidence type="ECO:0000259" key="5">
    <source>
        <dbReference type="PROSITE" id="PS50222"/>
    </source>
</evidence>
<feature type="region of interest" description="Disordered" evidence="3">
    <location>
        <begin position="74"/>
        <end position="115"/>
    </location>
</feature>
<reference evidence="6" key="2">
    <citation type="submission" date="2025-09" db="UniProtKB">
        <authorList>
            <consortium name="Ensembl"/>
        </authorList>
    </citation>
    <scope>IDENTIFICATION</scope>
</reference>
<evidence type="ECO:0000256" key="3">
    <source>
        <dbReference type="SAM" id="MobiDB-lite"/>
    </source>
</evidence>